<keyword evidence="3" id="KW-1185">Reference proteome</keyword>
<evidence type="ECO:0000313" key="2">
    <source>
        <dbReference type="EMBL" id="KAJ7723439.1"/>
    </source>
</evidence>
<evidence type="ECO:0000313" key="3">
    <source>
        <dbReference type="Proteomes" id="UP001215280"/>
    </source>
</evidence>
<proteinExistence type="predicted"/>
<evidence type="ECO:0000256" key="1">
    <source>
        <dbReference type="SAM" id="MobiDB-lite"/>
    </source>
</evidence>
<reference evidence="2" key="1">
    <citation type="submission" date="2023-03" db="EMBL/GenBank/DDBJ databases">
        <title>Massive genome expansion in bonnet fungi (Mycena s.s.) driven by repeated elements and novel gene families across ecological guilds.</title>
        <authorList>
            <consortium name="Lawrence Berkeley National Laboratory"/>
            <person name="Harder C.B."/>
            <person name="Miyauchi S."/>
            <person name="Viragh M."/>
            <person name="Kuo A."/>
            <person name="Thoen E."/>
            <person name="Andreopoulos B."/>
            <person name="Lu D."/>
            <person name="Skrede I."/>
            <person name="Drula E."/>
            <person name="Henrissat B."/>
            <person name="Morin E."/>
            <person name="Kohler A."/>
            <person name="Barry K."/>
            <person name="LaButti K."/>
            <person name="Morin E."/>
            <person name="Salamov A."/>
            <person name="Lipzen A."/>
            <person name="Mereny Z."/>
            <person name="Hegedus B."/>
            <person name="Baldrian P."/>
            <person name="Stursova M."/>
            <person name="Weitz H."/>
            <person name="Taylor A."/>
            <person name="Grigoriev I.V."/>
            <person name="Nagy L.G."/>
            <person name="Martin F."/>
            <person name="Kauserud H."/>
        </authorList>
    </citation>
    <scope>NUCLEOTIDE SEQUENCE</scope>
    <source>
        <strain evidence="2">CBHHK188m</strain>
    </source>
</reference>
<feature type="region of interest" description="Disordered" evidence="1">
    <location>
        <begin position="1"/>
        <end position="24"/>
    </location>
</feature>
<evidence type="ECO:0008006" key="4">
    <source>
        <dbReference type="Google" id="ProtNLM"/>
    </source>
</evidence>
<comment type="caution">
    <text evidence="2">The sequence shown here is derived from an EMBL/GenBank/DDBJ whole genome shotgun (WGS) entry which is preliminary data.</text>
</comment>
<sequence>MAPDPASDEGSPDAAPALPTEGNSSWSHNDITVLLEYLVQHKAEAGDGCSFKATTFQGAVIAVNAICTKGGPKDHTSCATKYSSVIMTMSGWAWDETKGVDVSPATQGTWDAFVAANPLASRFRNRGWPYYHLFLPLMPTKAKGTHAFRPAMVVVAQGGESPPRRSPSPDWDQQQLEADFARKRSAGHVEPNGDDLDDDDTDLEHGMGPPPSSSPAPSLSSKRAAAQPVSANHRKKPRLSGSSRALQDIALAATDFNGIMGNFRAILAGPAQAPVDVVAPAAVMAAQKEKWLPPKEHLAFINFISDKDNMNKADTYNALEDEEIRIPWVIDQLREALGIIIFHPLYADLG</sequence>
<organism evidence="2 3">
    <name type="scientific">Mycena maculata</name>
    <dbReference type="NCBI Taxonomy" id="230809"/>
    <lineage>
        <taxon>Eukaryota</taxon>
        <taxon>Fungi</taxon>
        <taxon>Dikarya</taxon>
        <taxon>Basidiomycota</taxon>
        <taxon>Agaricomycotina</taxon>
        <taxon>Agaricomycetes</taxon>
        <taxon>Agaricomycetidae</taxon>
        <taxon>Agaricales</taxon>
        <taxon>Marasmiineae</taxon>
        <taxon>Mycenaceae</taxon>
        <taxon>Mycena</taxon>
    </lineage>
</organism>
<feature type="region of interest" description="Disordered" evidence="1">
    <location>
        <begin position="182"/>
        <end position="242"/>
    </location>
</feature>
<accession>A0AAD7MLT4</accession>
<protein>
    <recommendedName>
        <fullName evidence="4">Myb/SANT-like domain-containing protein</fullName>
    </recommendedName>
</protein>
<dbReference type="AlphaFoldDB" id="A0AAD7MLT4"/>
<gene>
    <name evidence="2" type="ORF">DFH07DRAFT_783557</name>
</gene>
<dbReference type="EMBL" id="JARJLG010000247">
    <property type="protein sequence ID" value="KAJ7723439.1"/>
    <property type="molecule type" value="Genomic_DNA"/>
</dbReference>
<name>A0AAD7MLT4_9AGAR</name>
<feature type="compositionally biased region" description="Acidic residues" evidence="1">
    <location>
        <begin position="192"/>
        <end position="202"/>
    </location>
</feature>
<feature type="compositionally biased region" description="Acidic residues" evidence="1">
    <location>
        <begin position="1"/>
        <end position="11"/>
    </location>
</feature>
<dbReference type="Proteomes" id="UP001215280">
    <property type="component" value="Unassembled WGS sequence"/>
</dbReference>